<evidence type="ECO:0000259" key="1">
    <source>
        <dbReference type="Pfam" id="PF03713"/>
    </source>
</evidence>
<gene>
    <name evidence="2" type="ORF">GCM10011518_25010</name>
</gene>
<keyword evidence="3" id="KW-1185">Reference proteome</keyword>
<dbReference type="PROSITE" id="PS51257">
    <property type="entry name" value="PROKAR_LIPOPROTEIN"/>
    <property type="match status" value="1"/>
</dbReference>
<sequence>MKKTIVLLAMTIVGLCSCSNDDDNKAIQLQSHDSNKMMQKMHTMMTEMDGMTMKDDPDIDFATMMIMHHQGAIDMANLELQEGTNTEMKAKAKTIIDAQQKEIQQLQSILSGLILDNTDANFSTELMMSMKKMGTDADTQLITGDIDNDFATMMIVHHQAALDNASAYIHHGSNVELNTMAKMMVDLQTKEIIELAQWLIENRR</sequence>
<comment type="caution">
    <text evidence="2">The sequence shown here is derived from an EMBL/GenBank/DDBJ whole genome shotgun (WGS) entry which is preliminary data.</text>
</comment>
<organism evidence="2 3">
    <name type="scientific">Flavobacterium limi</name>
    <dbReference type="NCBI Taxonomy" id="2045105"/>
    <lineage>
        <taxon>Bacteria</taxon>
        <taxon>Pseudomonadati</taxon>
        <taxon>Bacteroidota</taxon>
        <taxon>Flavobacteriia</taxon>
        <taxon>Flavobacteriales</taxon>
        <taxon>Flavobacteriaceae</taxon>
        <taxon>Flavobacterium</taxon>
    </lineage>
</organism>
<dbReference type="InterPro" id="IPR005183">
    <property type="entry name" value="DUF305_CopM-like"/>
</dbReference>
<protein>
    <recommendedName>
        <fullName evidence="1">DUF305 domain-containing protein</fullName>
    </recommendedName>
</protein>
<dbReference type="RefSeq" id="WP_163394702.1">
    <property type="nucleotide sequence ID" value="NZ_BMKP01000005.1"/>
</dbReference>
<accession>A0ABQ1UAQ2</accession>
<dbReference type="PANTHER" id="PTHR36933:SF1">
    <property type="entry name" value="SLL0788 PROTEIN"/>
    <property type="match status" value="1"/>
</dbReference>
<dbReference type="PANTHER" id="PTHR36933">
    <property type="entry name" value="SLL0788 PROTEIN"/>
    <property type="match status" value="1"/>
</dbReference>
<evidence type="ECO:0000313" key="2">
    <source>
        <dbReference type="EMBL" id="GGF14648.1"/>
    </source>
</evidence>
<name>A0ABQ1UAQ2_9FLAO</name>
<dbReference type="Proteomes" id="UP000655016">
    <property type="component" value="Unassembled WGS sequence"/>
</dbReference>
<dbReference type="InterPro" id="IPR012347">
    <property type="entry name" value="Ferritin-like"/>
</dbReference>
<reference evidence="3" key="1">
    <citation type="journal article" date="2019" name="Int. J. Syst. Evol. Microbiol.">
        <title>The Global Catalogue of Microorganisms (GCM) 10K type strain sequencing project: providing services to taxonomists for standard genome sequencing and annotation.</title>
        <authorList>
            <consortium name="The Broad Institute Genomics Platform"/>
            <consortium name="The Broad Institute Genome Sequencing Center for Infectious Disease"/>
            <person name="Wu L."/>
            <person name="Ma J."/>
        </authorList>
    </citation>
    <scope>NUCLEOTIDE SEQUENCE [LARGE SCALE GENOMIC DNA]</scope>
    <source>
        <strain evidence="3">CGMCC 1.16060</strain>
    </source>
</reference>
<proteinExistence type="predicted"/>
<dbReference type="Pfam" id="PF03713">
    <property type="entry name" value="DUF305"/>
    <property type="match status" value="1"/>
</dbReference>
<dbReference type="EMBL" id="BMKP01000005">
    <property type="protein sequence ID" value="GGF14648.1"/>
    <property type="molecule type" value="Genomic_DNA"/>
</dbReference>
<feature type="domain" description="DUF305" evidence="1">
    <location>
        <begin position="58"/>
        <end position="199"/>
    </location>
</feature>
<dbReference type="Gene3D" id="1.20.1260.10">
    <property type="match status" value="2"/>
</dbReference>
<evidence type="ECO:0000313" key="3">
    <source>
        <dbReference type="Proteomes" id="UP000655016"/>
    </source>
</evidence>